<dbReference type="Pfam" id="PF01171">
    <property type="entry name" value="ATP_bind_3"/>
    <property type="match status" value="1"/>
</dbReference>
<dbReference type="Gene3D" id="1.20.59.20">
    <property type="match status" value="1"/>
</dbReference>
<keyword evidence="4 8" id="KW-0819">tRNA processing</keyword>
<comment type="function">
    <text evidence="8">Ligates lysine onto the cytidine present at position 34 of the AUA codon-specific tRNA(Ile) that contains the anticodon CAU, in an ATP-dependent manner. Cytidine is converted to lysidine, thus changing the amino acid specificity of the tRNA from methionine to isoleucine.</text>
</comment>
<keyword evidence="5 8" id="KW-0547">Nucleotide-binding</keyword>
<sequence length="490" mass="54459">MSLLNTDLLVPFTQALETCFTTVVLGARQRLVVAYSGGLDSTVLLHVAQRWRKQEPAQRELLAIHVHHGLHPAADDWAAHAKTFCLSSQIPCQVVHLNLSPKPGNSIENEARQKRYQAILSYLHEQGAAVFCTAHHQDDQAETFLLQALRGAGIAGLGAMQKSQPCKHWQSLLSETVNAGNYYQLRPFLAIARHQIETYARDNQLNWIVDDSNDNPRFLRNQLRTQIFPLWQERLPSVARTLAQSAAHCAEADTLMREIAVADLKKFSAFGALNWTALTALSSVRQRNALRFWLQDVAPHGLIRQDFEQIWSALQGLSSLPKAGVLGLYGPAAEIHSRAGNLFYVPVVPVAFAAPVAQPVRLPISLNWDGQSELAVPSWQGSWQFVPVQEGDTAWGIPLSMLTSLSVRSRFSLGRQRLRLHPHRPAKTFKHWCQEAGIDAEQRAALPCLYTGETLLAIGCLGMLATVLSQEGKRYQLHWHPDDCAQSAAS</sequence>
<evidence type="ECO:0000259" key="9">
    <source>
        <dbReference type="SMART" id="SM00977"/>
    </source>
</evidence>
<dbReference type="RefSeq" id="WP_114401612.1">
    <property type="nucleotide sequence ID" value="NZ_QPGB01000001.1"/>
</dbReference>
<dbReference type="Proteomes" id="UP000252357">
    <property type="component" value="Unassembled WGS sequence"/>
</dbReference>
<evidence type="ECO:0000313" key="10">
    <source>
        <dbReference type="EMBL" id="RCS59462.1"/>
    </source>
</evidence>
<dbReference type="NCBIfam" id="TIGR02432">
    <property type="entry name" value="lysidine_TilS_N"/>
    <property type="match status" value="1"/>
</dbReference>
<protein>
    <recommendedName>
        <fullName evidence="8">tRNA(Ile)-lysidine synthase</fullName>
        <ecNumber evidence="8">6.3.4.19</ecNumber>
    </recommendedName>
    <alternativeName>
        <fullName evidence="8">tRNA(Ile)-2-lysyl-cytidine synthase</fullName>
    </alternativeName>
    <alternativeName>
        <fullName evidence="8">tRNA(Ile)-lysidine synthetase</fullName>
    </alternativeName>
</protein>
<dbReference type="Gene3D" id="3.40.50.620">
    <property type="entry name" value="HUPs"/>
    <property type="match status" value="1"/>
</dbReference>
<name>A0A368L7C1_9BURK</name>
<feature type="binding site" evidence="8">
    <location>
        <begin position="36"/>
        <end position="41"/>
    </location>
    <ligand>
        <name>ATP</name>
        <dbReference type="ChEBI" id="CHEBI:30616"/>
    </ligand>
</feature>
<dbReference type="InterPro" id="IPR011063">
    <property type="entry name" value="TilS/TtcA_N"/>
</dbReference>
<accession>A0A368L7C1</accession>
<dbReference type="PANTHER" id="PTHR43033">
    <property type="entry name" value="TRNA(ILE)-LYSIDINE SYNTHASE-RELATED"/>
    <property type="match status" value="1"/>
</dbReference>
<dbReference type="EC" id="6.3.4.19" evidence="8"/>
<dbReference type="EMBL" id="QPGB01000001">
    <property type="protein sequence ID" value="RCS59462.1"/>
    <property type="molecule type" value="Genomic_DNA"/>
</dbReference>
<dbReference type="SUPFAM" id="SSF82829">
    <property type="entry name" value="MesJ substrate recognition domain-like"/>
    <property type="match status" value="1"/>
</dbReference>
<dbReference type="HAMAP" id="MF_01161">
    <property type="entry name" value="tRNA_Ile_lys_synt"/>
    <property type="match status" value="1"/>
</dbReference>
<evidence type="ECO:0000256" key="8">
    <source>
        <dbReference type="HAMAP-Rule" id="MF_01161"/>
    </source>
</evidence>
<feature type="domain" description="Lysidine-tRNA(Ile) synthetase C-terminal" evidence="9">
    <location>
        <begin position="407"/>
        <end position="479"/>
    </location>
</feature>
<dbReference type="SUPFAM" id="SSF56037">
    <property type="entry name" value="PheT/TilS domain"/>
    <property type="match status" value="1"/>
</dbReference>
<dbReference type="GO" id="GO:0005737">
    <property type="term" value="C:cytoplasm"/>
    <property type="evidence" value="ECO:0007669"/>
    <property type="project" value="UniProtKB-SubCell"/>
</dbReference>
<keyword evidence="2 8" id="KW-0963">Cytoplasm</keyword>
<evidence type="ECO:0000313" key="11">
    <source>
        <dbReference type="Proteomes" id="UP000252357"/>
    </source>
</evidence>
<evidence type="ECO:0000256" key="1">
    <source>
        <dbReference type="ARBA" id="ARBA00004496"/>
    </source>
</evidence>
<keyword evidence="11" id="KW-1185">Reference proteome</keyword>
<dbReference type="InterPro" id="IPR012796">
    <property type="entry name" value="Lysidine-tRNA-synth_C"/>
</dbReference>
<evidence type="ECO:0000256" key="4">
    <source>
        <dbReference type="ARBA" id="ARBA00022694"/>
    </source>
</evidence>
<organism evidence="10 11">
    <name type="scientific">Parvibium lacunae</name>
    <dbReference type="NCBI Taxonomy" id="1888893"/>
    <lineage>
        <taxon>Bacteria</taxon>
        <taxon>Pseudomonadati</taxon>
        <taxon>Pseudomonadota</taxon>
        <taxon>Betaproteobacteria</taxon>
        <taxon>Burkholderiales</taxon>
        <taxon>Alcaligenaceae</taxon>
        <taxon>Parvibium</taxon>
    </lineage>
</organism>
<dbReference type="InterPro" id="IPR012094">
    <property type="entry name" value="tRNA_Ile_lys_synt"/>
</dbReference>
<dbReference type="PANTHER" id="PTHR43033:SF1">
    <property type="entry name" value="TRNA(ILE)-LYSIDINE SYNTHASE-RELATED"/>
    <property type="match status" value="1"/>
</dbReference>
<reference evidence="10 11" key="1">
    <citation type="journal article" date="2018" name="Int. J. Syst. Evol. Microbiol.">
        <title>Parvibium lacunae gen. nov., sp. nov., a new member of the family Alcaligenaceae isolated from a freshwater pond.</title>
        <authorList>
            <person name="Chen W.M."/>
            <person name="Xie P.B."/>
            <person name="Hsu M.Y."/>
            <person name="Sheu S.Y."/>
        </authorList>
    </citation>
    <scope>NUCLEOTIDE SEQUENCE [LARGE SCALE GENOMIC DNA]</scope>
    <source>
        <strain evidence="10 11">KMB9</strain>
    </source>
</reference>
<dbReference type="GO" id="GO:0005524">
    <property type="term" value="F:ATP binding"/>
    <property type="evidence" value="ECO:0007669"/>
    <property type="project" value="UniProtKB-UniRule"/>
</dbReference>
<keyword evidence="3 8" id="KW-0436">Ligase</keyword>
<evidence type="ECO:0000256" key="5">
    <source>
        <dbReference type="ARBA" id="ARBA00022741"/>
    </source>
</evidence>
<evidence type="ECO:0000256" key="3">
    <source>
        <dbReference type="ARBA" id="ARBA00022598"/>
    </source>
</evidence>
<proteinExistence type="inferred from homology"/>
<dbReference type="InterPro" id="IPR012795">
    <property type="entry name" value="tRNA_Ile_lys_synt_N"/>
</dbReference>
<dbReference type="GO" id="GO:0032267">
    <property type="term" value="F:tRNA(Ile)-lysidine synthase activity"/>
    <property type="evidence" value="ECO:0007669"/>
    <property type="project" value="UniProtKB-EC"/>
</dbReference>
<gene>
    <name evidence="8 10" type="primary">tilS</name>
    <name evidence="10" type="ORF">DU000_01660</name>
</gene>
<dbReference type="SUPFAM" id="SSF52402">
    <property type="entry name" value="Adenine nucleotide alpha hydrolases-like"/>
    <property type="match status" value="1"/>
</dbReference>
<dbReference type="AlphaFoldDB" id="A0A368L7C1"/>
<evidence type="ECO:0000256" key="7">
    <source>
        <dbReference type="ARBA" id="ARBA00048539"/>
    </source>
</evidence>
<keyword evidence="6 8" id="KW-0067">ATP-binding</keyword>
<comment type="subcellular location">
    <subcellularLocation>
        <location evidence="1 8">Cytoplasm</location>
    </subcellularLocation>
</comment>
<dbReference type="Pfam" id="PF11734">
    <property type="entry name" value="TilS_C"/>
    <property type="match status" value="1"/>
</dbReference>
<comment type="catalytic activity">
    <reaction evidence="7 8">
        <text>cytidine(34) in tRNA(Ile2) + L-lysine + ATP = lysidine(34) in tRNA(Ile2) + AMP + diphosphate + H(+)</text>
        <dbReference type="Rhea" id="RHEA:43744"/>
        <dbReference type="Rhea" id="RHEA-COMP:10625"/>
        <dbReference type="Rhea" id="RHEA-COMP:10670"/>
        <dbReference type="ChEBI" id="CHEBI:15378"/>
        <dbReference type="ChEBI" id="CHEBI:30616"/>
        <dbReference type="ChEBI" id="CHEBI:32551"/>
        <dbReference type="ChEBI" id="CHEBI:33019"/>
        <dbReference type="ChEBI" id="CHEBI:82748"/>
        <dbReference type="ChEBI" id="CHEBI:83665"/>
        <dbReference type="ChEBI" id="CHEBI:456215"/>
        <dbReference type="EC" id="6.3.4.19"/>
    </reaction>
</comment>
<evidence type="ECO:0000256" key="2">
    <source>
        <dbReference type="ARBA" id="ARBA00022490"/>
    </source>
</evidence>
<comment type="domain">
    <text evidence="8">The N-terminal region contains the highly conserved SGGXDS motif, predicted to be a P-loop motif involved in ATP binding.</text>
</comment>
<dbReference type="InterPro" id="IPR014729">
    <property type="entry name" value="Rossmann-like_a/b/a_fold"/>
</dbReference>
<dbReference type="GO" id="GO:0006400">
    <property type="term" value="P:tRNA modification"/>
    <property type="evidence" value="ECO:0007669"/>
    <property type="project" value="UniProtKB-UniRule"/>
</dbReference>
<dbReference type="CDD" id="cd01992">
    <property type="entry name" value="TilS_N"/>
    <property type="match status" value="1"/>
</dbReference>
<comment type="similarity">
    <text evidence="8">Belongs to the tRNA(Ile)-lysidine synthase family.</text>
</comment>
<dbReference type="OrthoDB" id="9807403at2"/>
<dbReference type="SMART" id="SM00977">
    <property type="entry name" value="TilS_C"/>
    <property type="match status" value="1"/>
</dbReference>
<evidence type="ECO:0000256" key="6">
    <source>
        <dbReference type="ARBA" id="ARBA00022840"/>
    </source>
</evidence>
<comment type="caution">
    <text evidence="10">The sequence shown here is derived from an EMBL/GenBank/DDBJ whole genome shotgun (WGS) entry which is preliminary data.</text>
</comment>